<dbReference type="SUPFAM" id="SSF81383">
    <property type="entry name" value="F-box domain"/>
    <property type="match status" value="1"/>
</dbReference>
<dbReference type="InterPro" id="IPR001810">
    <property type="entry name" value="F-box_dom"/>
</dbReference>
<gene>
    <name evidence="2" type="ORF">BD410DRAFT_790786</name>
</gene>
<dbReference type="OrthoDB" id="550575at2759"/>
<evidence type="ECO:0000313" key="2">
    <source>
        <dbReference type="EMBL" id="TDL20557.1"/>
    </source>
</evidence>
<evidence type="ECO:0000259" key="1">
    <source>
        <dbReference type="PROSITE" id="PS50181"/>
    </source>
</evidence>
<dbReference type="CDD" id="cd09917">
    <property type="entry name" value="F-box_SF"/>
    <property type="match status" value="1"/>
</dbReference>
<feature type="non-terminal residue" evidence="2">
    <location>
        <position position="72"/>
    </location>
</feature>
<dbReference type="PROSITE" id="PS50181">
    <property type="entry name" value="FBOX"/>
    <property type="match status" value="1"/>
</dbReference>
<name>A0A4Y7PYS3_9AGAM</name>
<dbReference type="VEuPathDB" id="FungiDB:BD410DRAFT_790786"/>
<protein>
    <recommendedName>
        <fullName evidence="1">F-box domain-containing protein</fullName>
    </recommendedName>
</protein>
<dbReference type="AlphaFoldDB" id="A0A4Y7PYS3"/>
<dbReference type="Gene3D" id="1.20.1280.50">
    <property type="match status" value="1"/>
</dbReference>
<accession>A0A4Y7PYS3</accession>
<feature type="domain" description="F-box" evidence="1">
    <location>
        <begin position="1"/>
        <end position="47"/>
    </location>
</feature>
<keyword evidence="3" id="KW-1185">Reference proteome</keyword>
<proteinExistence type="predicted"/>
<sequence>MLSTFPQELVLKILTYIHIPQIHRLQLISRAWNLFITTNESDVYRECAVLHRFAQAGVQLCDARGSDHGSWL</sequence>
<reference evidence="2 3" key="1">
    <citation type="submission" date="2018-06" db="EMBL/GenBank/DDBJ databases">
        <title>A transcriptomic atlas of mushroom development highlights an independent origin of complex multicellularity.</title>
        <authorList>
            <consortium name="DOE Joint Genome Institute"/>
            <person name="Krizsan K."/>
            <person name="Almasi E."/>
            <person name="Merenyi Z."/>
            <person name="Sahu N."/>
            <person name="Viragh M."/>
            <person name="Koszo T."/>
            <person name="Mondo S."/>
            <person name="Kiss B."/>
            <person name="Balint B."/>
            <person name="Kues U."/>
            <person name="Barry K."/>
            <person name="Hegedus J.C."/>
            <person name="Henrissat B."/>
            <person name="Johnson J."/>
            <person name="Lipzen A."/>
            <person name="Ohm R."/>
            <person name="Nagy I."/>
            <person name="Pangilinan J."/>
            <person name="Yan J."/>
            <person name="Xiong Y."/>
            <person name="Grigoriev I.V."/>
            <person name="Hibbett D.S."/>
            <person name="Nagy L.G."/>
        </authorList>
    </citation>
    <scope>NUCLEOTIDE SEQUENCE [LARGE SCALE GENOMIC DNA]</scope>
    <source>
        <strain evidence="2 3">SZMC22713</strain>
    </source>
</reference>
<organism evidence="2 3">
    <name type="scientific">Rickenella mellea</name>
    <dbReference type="NCBI Taxonomy" id="50990"/>
    <lineage>
        <taxon>Eukaryota</taxon>
        <taxon>Fungi</taxon>
        <taxon>Dikarya</taxon>
        <taxon>Basidiomycota</taxon>
        <taxon>Agaricomycotina</taxon>
        <taxon>Agaricomycetes</taxon>
        <taxon>Hymenochaetales</taxon>
        <taxon>Rickenellaceae</taxon>
        <taxon>Rickenella</taxon>
    </lineage>
</organism>
<evidence type="ECO:0000313" key="3">
    <source>
        <dbReference type="Proteomes" id="UP000294933"/>
    </source>
</evidence>
<dbReference type="EMBL" id="ML170187">
    <property type="protein sequence ID" value="TDL20557.1"/>
    <property type="molecule type" value="Genomic_DNA"/>
</dbReference>
<dbReference type="InterPro" id="IPR036047">
    <property type="entry name" value="F-box-like_dom_sf"/>
</dbReference>
<dbReference type="Pfam" id="PF00646">
    <property type="entry name" value="F-box"/>
    <property type="match status" value="1"/>
</dbReference>
<dbReference type="Proteomes" id="UP000294933">
    <property type="component" value="Unassembled WGS sequence"/>
</dbReference>